<dbReference type="PRINTS" id="PR00039">
    <property type="entry name" value="HTHLYSR"/>
</dbReference>
<keyword evidence="3" id="KW-0238">DNA-binding</keyword>
<dbReference type="EMBL" id="JAVIIZ010000039">
    <property type="protein sequence ID" value="MDX8476674.1"/>
    <property type="molecule type" value="Genomic_DNA"/>
</dbReference>
<comment type="similarity">
    <text evidence="1">Belongs to the LysR transcriptional regulatory family.</text>
</comment>
<feature type="domain" description="HTH lysR-type" evidence="5">
    <location>
        <begin position="3"/>
        <end position="60"/>
    </location>
</feature>
<dbReference type="InterPro" id="IPR005119">
    <property type="entry name" value="LysR_subst-bd"/>
</dbReference>
<dbReference type="PANTHER" id="PTHR30537:SF5">
    <property type="entry name" value="HTH-TYPE TRANSCRIPTIONAL ACTIVATOR TTDR-RELATED"/>
    <property type="match status" value="1"/>
</dbReference>
<dbReference type="PANTHER" id="PTHR30537">
    <property type="entry name" value="HTH-TYPE TRANSCRIPTIONAL REGULATOR"/>
    <property type="match status" value="1"/>
</dbReference>
<dbReference type="Gene3D" id="1.10.10.10">
    <property type="entry name" value="Winged helix-like DNA-binding domain superfamily/Winged helix DNA-binding domain"/>
    <property type="match status" value="1"/>
</dbReference>
<evidence type="ECO:0000313" key="6">
    <source>
        <dbReference type="EMBL" id="MDX8476674.1"/>
    </source>
</evidence>
<evidence type="ECO:0000256" key="1">
    <source>
        <dbReference type="ARBA" id="ARBA00009437"/>
    </source>
</evidence>
<proteinExistence type="inferred from homology"/>
<protein>
    <submittedName>
        <fullName evidence="6">LysR family transcriptional regulator</fullName>
    </submittedName>
</protein>
<dbReference type="InterPro" id="IPR000847">
    <property type="entry name" value="LysR_HTH_N"/>
</dbReference>
<keyword evidence="7" id="KW-1185">Reference proteome</keyword>
<dbReference type="InterPro" id="IPR036390">
    <property type="entry name" value="WH_DNA-bd_sf"/>
</dbReference>
<dbReference type="RefSeq" id="WP_320319086.1">
    <property type="nucleotide sequence ID" value="NZ_JAVIIX010000037.1"/>
</dbReference>
<dbReference type="SUPFAM" id="SSF53850">
    <property type="entry name" value="Periplasmic binding protein-like II"/>
    <property type="match status" value="1"/>
</dbReference>
<dbReference type="InterPro" id="IPR058163">
    <property type="entry name" value="LysR-type_TF_proteobact-type"/>
</dbReference>
<keyword evidence="2" id="KW-0805">Transcription regulation</keyword>
<evidence type="ECO:0000256" key="2">
    <source>
        <dbReference type="ARBA" id="ARBA00023015"/>
    </source>
</evidence>
<keyword evidence="4" id="KW-0804">Transcription</keyword>
<accession>A0ABU4XPJ6</accession>
<evidence type="ECO:0000313" key="7">
    <source>
        <dbReference type="Proteomes" id="UP001271780"/>
    </source>
</evidence>
<organism evidence="6 7">
    <name type="scientific">Mesorhizobium dulcispinae</name>
    <dbReference type="NCBI Taxonomy" id="3072316"/>
    <lineage>
        <taxon>Bacteria</taxon>
        <taxon>Pseudomonadati</taxon>
        <taxon>Pseudomonadota</taxon>
        <taxon>Alphaproteobacteria</taxon>
        <taxon>Hyphomicrobiales</taxon>
        <taxon>Phyllobacteriaceae</taxon>
        <taxon>Mesorhizobium</taxon>
    </lineage>
</organism>
<comment type="caution">
    <text evidence="6">The sequence shown here is derived from an EMBL/GenBank/DDBJ whole genome shotgun (WGS) entry which is preliminary data.</text>
</comment>
<gene>
    <name evidence="6" type="ORF">RFM27_31905</name>
</gene>
<evidence type="ECO:0000259" key="5">
    <source>
        <dbReference type="PROSITE" id="PS50931"/>
    </source>
</evidence>
<dbReference type="Pfam" id="PF03466">
    <property type="entry name" value="LysR_substrate"/>
    <property type="match status" value="1"/>
</dbReference>
<dbReference type="CDD" id="cd08422">
    <property type="entry name" value="PBP2_CrgA_like"/>
    <property type="match status" value="1"/>
</dbReference>
<dbReference type="Proteomes" id="UP001271780">
    <property type="component" value="Unassembled WGS sequence"/>
</dbReference>
<dbReference type="InterPro" id="IPR036388">
    <property type="entry name" value="WH-like_DNA-bd_sf"/>
</dbReference>
<evidence type="ECO:0000256" key="3">
    <source>
        <dbReference type="ARBA" id="ARBA00023125"/>
    </source>
</evidence>
<sequence length="298" mass="31992">MSDKLSALRLFTRVARTGSFSRAARELDLSQPTASRIIALLEQELGTTLVTRTTRAVSLTDAGIAYLERIQPILDALDEAEHMVRGGGEIRGALRVGASSSFASRAIVPRLGVFIDSHPALRVELLIDDRRQDLIGEGVDVAIRTGKLTDSSAVAKKVGSWPLVLVAAPDYLARKGTPAHPDELAEHSLIVGGPLGTTWTFTRNGSEIPVKVFGHLVVSASEVAVNAAVAGLGLAVGTILSFHHHIEAGRLVRLLPQWQLGELDIHALYPSGQTPKPAAKLFTDFLIQELRSLFKLPS</sequence>
<dbReference type="Pfam" id="PF00126">
    <property type="entry name" value="HTH_1"/>
    <property type="match status" value="1"/>
</dbReference>
<dbReference type="PROSITE" id="PS50931">
    <property type="entry name" value="HTH_LYSR"/>
    <property type="match status" value="1"/>
</dbReference>
<dbReference type="SUPFAM" id="SSF46785">
    <property type="entry name" value="Winged helix' DNA-binding domain"/>
    <property type="match status" value="1"/>
</dbReference>
<reference evidence="6 7" key="1">
    <citation type="submission" date="2023-08" db="EMBL/GenBank/DDBJ databases">
        <title>Implementing the SeqCode for naming new Mesorhizobium species isolated from Vachellia karroo root nodules.</title>
        <authorList>
            <person name="Van Lill M."/>
        </authorList>
    </citation>
    <scope>NUCLEOTIDE SEQUENCE [LARGE SCALE GENOMIC DNA]</scope>
    <source>
        <strain evidence="6 7">VK23A</strain>
    </source>
</reference>
<evidence type="ECO:0000256" key="4">
    <source>
        <dbReference type="ARBA" id="ARBA00023163"/>
    </source>
</evidence>
<name>A0ABU4XPJ6_9HYPH</name>
<dbReference type="Gene3D" id="3.40.190.290">
    <property type="match status" value="1"/>
</dbReference>